<dbReference type="EMBL" id="JAQOWY010000410">
    <property type="protein sequence ID" value="KAK1842495.1"/>
    <property type="molecule type" value="Genomic_DNA"/>
</dbReference>
<feature type="region of interest" description="Disordered" evidence="1">
    <location>
        <begin position="198"/>
        <end position="225"/>
    </location>
</feature>
<feature type="region of interest" description="Disordered" evidence="1">
    <location>
        <begin position="533"/>
        <end position="573"/>
    </location>
</feature>
<organism evidence="2 3">
    <name type="scientific">Colletotrichum chrysophilum</name>
    <dbReference type="NCBI Taxonomy" id="1836956"/>
    <lineage>
        <taxon>Eukaryota</taxon>
        <taxon>Fungi</taxon>
        <taxon>Dikarya</taxon>
        <taxon>Ascomycota</taxon>
        <taxon>Pezizomycotina</taxon>
        <taxon>Sordariomycetes</taxon>
        <taxon>Hypocreomycetidae</taxon>
        <taxon>Glomerellales</taxon>
        <taxon>Glomerellaceae</taxon>
        <taxon>Colletotrichum</taxon>
        <taxon>Colletotrichum gloeosporioides species complex</taxon>
    </lineage>
</organism>
<dbReference type="Proteomes" id="UP001243330">
    <property type="component" value="Unassembled WGS sequence"/>
</dbReference>
<accession>A0AAD9A7R5</accession>
<evidence type="ECO:0000313" key="3">
    <source>
        <dbReference type="Proteomes" id="UP001243330"/>
    </source>
</evidence>
<reference evidence="2" key="1">
    <citation type="submission" date="2023-01" db="EMBL/GenBank/DDBJ databases">
        <title>Colletotrichum chrysophilum M932 genome sequence.</title>
        <authorList>
            <person name="Baroncelli R."/>
        </authorList>
    </citation>
    <scope>NUCLEOTIDE SEQUENCE</scope>
    <source>
        <strain evidence="2">M932</strain>
    </source>
</reference>
<feature type="region of interest" description="Disordered" evidence="1">
    <location>
        <begin position="441"/>
        <end position="462"/>
    </location>
</feature>
<proteinExistence type="predicted"/>
<comment type="caution">
    <text evidence="2">The sequence shown here is derived from an EMBL/GenBank/DDBJ whole genome shotgun (WGS) entry which is preliminary data.</text>
</comment>
<evidence type="ECO:0000313" key="2">
    <source>
        <dbReference type="EMBL" id="KAK1842495.1"/>
    </source>
</evidence>
<sequence>MACVQLNHDIPHRNRFHPGNYILHNCWYGVLKSLQGLHVDKSHLGCSHWQHYRHWCINRNGVSNRHHSLAKCELYVELSTERDCLSGQRDNYEYVNVECDLQNRGHRRSHSDRNLFYCQFYETITFLTTLPVGELLSSSEHNHYYLWNRHHGNIDIDGRYFQYQLYHLLVAASIPGHELYFISVYLGQHNGGTITGLPTPTTEPPFPTRNRTSTAGPTGTAPPEGSGTVFFTTEPPETSSGLNATATTPPFPAGNVTIIPVSTGNVTVTLISSAPSGAVASTLTITRADRRTTQTLTVLRSATLTPPFPTSNGTLVPTATGTGPPPGTVIPSVPFSQLPNSTFSSLPSLSSSSSLVYPSTGSSTTPATATNSTGPTGSSTPCHTVTVTSGTVTQVITKSVLVSSMPTCTSKWQNTTFTKSSTGATNRTSSNTATTLITSTTKTSVSAEGDSTTMFEPDGPVVPTTTVSDFTLPSNKAYPWGGNGPLFRRPNTTATDSENLAVRQPGGWWLRVISIEEMQQVAPFGLTFSFGRTQSSTEPLTEDNGSIDEKPTETDAADEKSAAAMTTRKGAKKVEDEEREWVIVPSNPEDEPEERAEPRGIFVSYGIGSPCGCSVKGEFRLGWGKGGAPTGEGS</sequence>
<feature type="region of interest" description="Disordered" evidence="1">
    <location>
        <begin position="354"/>
        <end position="383"/>
    </location>
</feature>
<feature type="region of interest" description="Disordered" evidence="1">
    <location>
        <begin position="303"/>
        <end position="334"/>
    </location>
</feature>
<feature type="compositionally biased region" description="Low complexity" evidence="1">
    <location>
        <begin position="212"/>
        <end position="225"/>
    </location>
</feature>
<feature type="compositionally biased region" description="Low complexity" evidence="1">
    <location>
        <begin position="313"/>
        <end position="322"/>
    </location>
</feature>
<name>A0AAD9A7R5_9PEZI</name>
<dbReference type="AlphaFoldDB" id="A0AAD9A7R5"/>
<gene>
    <name evidence="2" type="ORF">CCHR01_14878</name>
</gene>
<protein>
    <submittedName>
        <fullName evidence="2">Uncharacterized protein</fullName>
    </submittedName>
</protein>
<evidence type="ECO:0000256" key="1">
    <source>
        <dbReference type="SAM" id="MobiDB-lite"/>
    </source>
</evidence>
<feature type="compositionally biased region" description="Basic and acidic residues" evidence="1">
    <location>
        <begin position="547"/>
        <end position="561"/>
    </location>
</feature>
<keyword evidence="3" id="KW-1185">Reference proteome</keyword>